<reference evidence="4 5" key="1">
    <citation type="submission" date="2017-04" db="EMBL/GenBank/DDBJ databases">
        <authorList>
            <person name="Afonso C.L."/>
            <person name="Miller P.J."/>
            <person name="Scott M.A."/>
            <person name="Spackman E."/>
            <person name="Goraichik I."/>
            <person name="Dimitrov K.M."/>
            <person name="Suarez D.L."/>
            <person name="Swayne D.E."/>
        </authorList>
    </citation>
    <scope>NUCLEOTIDE SEQUENCE [LARGE SCALE GENOMIC DNA]</scope>
    <source>
        <strain evidence="4 5">KR-140</strain>
    </source>
</reference>
<proteinExistence type="predicted"/>
<dbReference type="SUPFAM" id="SSF51556">
    <property type="entry name" value="Metallo-dependent hydrolases"/>
    <property type="match status" value="1"/>
</dbReference>
<dbReference type="PANTHER" id="PTHR46124:SF2">
    <property type="entry name" value="D-AMINOACYL-TRNA DEACYLASE"/>
    <property type="match status" value="1"/>
</dbReference>
<dbReference type="Pfam" id="PF01026">
    <property type="entry name" value="TatD_DNase"/>
    <property type="match status" value="1"/>
</dbReference>
<dbReference type="AlphaFoldDB" id="A0A1W1V5Z1"/>
<dbReference type="Gene3D" id="3.20.20.140">
    <property type="entry name" value="Metal-dependent hydrolases"/>
    <property type="match status" value="1"/>
</dbReference>
<dbReference type="GO" id="GO:0016788">
    <property type="term" value="F:hydrolase activity, acting on ester bonds"/>
    <property type="evidence" value="ECO:0007669"/>
    <property type="project" value="InterPro"/>
</dbReference>
<dbReference type="STRING" id="695939.SAMN00790413_00134"/>
<keyword evidence="2 4" id="KW-0378">Hydrolase</keyword>
<evidence type="ECO:0000313" key="4">
    <source>
        <dbReference type="EMBL" id="SMB88675.1"/>
    </source>
</evidence>
<dbReference type="PROSITE" id="PS01091">
    <property type="entry name" value="TATD_3"/>
    <property type="match status" value="1"/>
</dbReference>
<dbReference type="InterPro" id="IPR001130">
    <property type="entry name" value="TatD-like"/>
</dbReference>
<dbReference type="InterPro" id="IPR015991">
    <property type="entry name" value="TatD/YcfH-like"/>
</dbReference>
<organism evidence="4 5">
    <name type="scientific">Deinococcus hopiensis KR-140</name>
    <dbReference type="NCBI Taxonomy" id="695939"/>
    <lineage>
        <taxon>Bacteria</taxon>
        <taxon>Thermotogati</taxon>
        <taxon>Deinococcota</taxon>
        <taxon>Deinococci</taxon>
        <taxon>Deinococcales</taxon>
        <taxon>Deinococcaceae</taxon>
        <taxon>Deinococcus</taxon>
    </lineage>
</organism>
<dbReference type="FunFam" id="3.20.20.140:FF:000005">
    <property type="entry name" value="TatD family hydrolase"/>
    <property type="match status" value="1"/>
</dbReference>
<feature type="region of interest" description="Disordered" evidence="3">
    <location>
        <begin position="1"/>
        <end position="55"/>
    </location>
</feature>
<evidence type="ECO:0000313" key="5">
    <source>
        <dbReference type="Proteomes" id="UP000192582"/>
    </source>
</evidence>
<dbReference type="Proteomes" id="UP000192582">
    <property type="component" value="Unassembled WGS sequence"/>
</dbReference>
<dbReference type="NCBIfam" id="TIGR00010">
    <property type="entry name" value="YchF/TatD family DNA exonuclease"/>
    <property type="match status" value="1"/>
</dbReference>
<feature type="region of interest" description="Disordered" evidence="3">
    <location>
        <begin position="73"/>
        <end position="142"/>
    </location>
</feature>
<accession>A0A1W1V5Z1</accession>
<dbReference type="InterPro" id="IPR032466">
    <property type="entry name" value="Metal_Hydrolase"/>
</dbReference>
<sequence>MTLIPRAPGGSARSARTGQDAPGFLSPEGEDPRHNTCPMSRRGEKPCSPSVTSSEPFARTSRTICSCVHVTGTGLAGAGPLPKPKVQHVPREGRGRAQKRLARRGQLLRFSDPGRGPYGHAPSSTRGNAASRARAGRAPPSRRVYRAENALQAQLAPPTPFPIHFGRPPSTLFPMIDTHCHLDYLDEPASARGELGLTAMVCIGASSEHARNAVALAEQFGDVWATVGLHPTETDEDSADARAGLEALALHPRVVGIGESGLDDYWDDTKRSAQVSAFGWQLDLAARVGKPLVIHVRDKAGQDSAHRGVLDMLRAWPDVPVILHCFSGHPELLAYGVERGAYFGFAGNATYKNAHGIQEAARAVPPNRLLVETDAPFLAPVPKRGKPNRPGYVRHTLEFIAGLRGVDAAELERVTDENARRVYGLPL</sequence>
<name>A0A1W1V5Z1_9DEIO</name>
<evidence type="ECO:0000256" key="3">
    <source>
        <dbReference type="SAM" id="MobiDB-lite"/>
    </source>
</evidence>
<keyword evidence="5" id="KW-1185">Reference proteome</keyword>
<keyword evidence="1" id="KW-0479">Metal-binding</keyword>
<dbReference type="GO" id="GO:0046872">
    <property type="term" value="F:metal ion binding"/>
    <property type="evidence" value="ECO:0007669"/>
    <property type="project" value="UniProtKB-KW"/>
</dbReference>
<dbReference type="EMBL" id="FWWU01000009">
    <property type="protein sequence ID" value="SMB88675.1"/>
    <property type="molecule type" value="Genomic_DNA"/>
</dbReference>
<dbReference type="CDD" id="cd01310">
    <property type="entry name" value="TatD_DNAse"/>
    <property type="match status" value="1"/>
</dbReference>
<dbReference type="PROSITE" id="PS01137">
    <property type="entry name" value="TATD_1"/>
    <property type="match status" value="1"/>
</dbReference>
<gene>
    <name evidence="4" type="ORF">SAMN00790413_00134</name>
</gene>
<evidence type="ECO:0000256" key="2">
    <source>
        <dbReference type="ARBA" id="ARBA00022801"/>
    </source>
</evidence>
<feature type="compositionally biased region" description="Low complexity" evidence="3">
    <location>
        <begin position="126"/>
        <end position="142"/>
    </location>
</feature>
<dbReference type="InterPro" id="IPR018228">
    <property type="entry name" value="DNase_TatD-rel_CS"/>
</dbReference>
<dbReference type="PANTHER" id="PTHR46124">
    <property type="entry name" value="D-AMINOACYL-TRNA DEACYLASE"/>
    <property type="match status" value="1"/>
</dbReference>
<evidence type="ECO:0000256" key="1">
    <source>
        <dbReference type="ARBA" id="ARBA00022723"/>
    </source>
</evidence>
<dbReference type="GO" id="GO:0005829">
    <property type="term" value="C:cytosol"/>
    <property type="evidence" value="ECO:0007669"/>
    <property type="project" value="TreeGrafter"/>
</dbReference>
<protein>
    <submittedName>
        <fullName evidence="4">TatD family hydrolase</fullName>
    </submittedName>
</protein>
<dbReference type="GO" id="GO:0004536">
    <property type="term" value="F:DNA nuclease activity"/>
    <property type="evidence" value="ECO:0007669"/>
    <property type="project" value="InterPro"/>
</dbReference>